<feature type="domain" description="Metallo-beta-lactamase" evidence="1">
    <location>
        <begin position="21"/>
        <end position="218"/>
    </location>
</feature>
<dbReference type="SMART" id="SM00849">
    <property type="entry name" value="Lactamase_B"/>
    <property type="match status" value="1"/>
</dbReference>
<dbReference type="FunFam" id="3.60.15.10:FF:000067">
    <property type="entry name" value="Metallo-beta-lactamase family protein"/>
    <property type="match status" value="1"/>
</dbReference>
<evidence type="ECO:0000313" key="2">
    <source>
        <dbReference type="EMBL" id="NFH60349.1"/>
    </source>
</evidence>
<reference evidence="2" key="1">
    <citation type="submission" date="2019-04" db="EMBL/GenBank/DDBJ databases">
        <title>Genome sequencing of Clostridium botulinum Groups I-IV and Clostridium butyricum.</title>
        <authorList>
            <person name="Brunt J."/>
            <person name="Van Vliet A.H.M."/>
            <person name="Stringer S.C."/>
            <person name="Carter A.T."/>
            <person name="Peck M.W."/>
        </authorList>
    </citation>
    <scope>NUCLEOTIDE SEQUENCE</scope>
    <source>
        <strain evidence="2">IFR 15/031</strain>
    </source>
</reference>
<protein>
    <submittedName>
        <fullName evidence="2">MBL fold metallo-hydrolase</fullName>
    </submittedName>
</protein>
<dbReference type="InterPro" id="IPR001279">
    <property type="entry name" value="Metallo-B-lactamas"/>
</dbReference>
<dbReference type="GO" id="GO:0016787">
    <property type="term" value="F:hydrolase activity"/>
    <property type="evidence" value="ECO:0007669"/>
    <property type="project" value="UniProtKB-KW"/>
</dbReference>
<gene>
    <name evidence="2" type="ORF">FC962_00155</name>
</gene>
<dbReference type="PANTHER" id="PTHR42951:SF4">
    <property type="entry name" value="ACYL-COENZYME A THIOESTERASE MBLAC2"/>
    <property type="match status" value="1"/>
</dbReference>
<dbReference type="EMBL" id="SWRL01000001">
    <property type="protein sequence ID" value="NFH60349.1"/>
    <property type="molecule type" value="Genomic_DNA"/>
</dbReference>
<dbReference type="PANTHER" id="PTHR42951">
    <property type="entry name" value="METALLO-BETA-LACTAMASE DOMAIN-CONTAINING"/>
    <property type="match status" value="1"/>
</dbReference>
<sequence>MFKKLTERVYYLEHNEDTDRPVLGYIKGDKFSLMIDGGNSAKHVAIYMQELEKRQLPYPKFVAITHWHWDHTFGISATNAVIIANSLTNKQLCKMRGWKWDEESMDKRVAVGKEIEFCNSMIKKEYPEKDKIKVISADMIFNDYFMLDLGGITCEMIKIGGCHSDDSTIFYVPEEKILFIGDAACEDLYHGESYDKGKLKKVISILSEIEFDIVIEGHNEHTDKAELLEYLEGSLQKFKIE</sequence>
<organism evidence="2">
    <name type="scientific">Clostridium botulinum</name>
    <dbReference type="NCBI Taxonomy" id="1491"/>
    <lineage>
        <taxon>Bacteria</taxon>
        <taxon>Bacillati</taxon>
        <taxon>Bacillota</taxon>
        <taxon>Clostridia</taxon>
        <taxon>Eubacteriales</taxon>
        <taxon>Clostridiaceae</taxon>
        <taxon>Clostridium</taxon>
    </lineage>
</organism>
<dbReference type="SUPFAM" id="SSF56281">
    <property type="entry name" value="Metallo-hydrolase/oxidoreductase"/>
    <property type="match status" value="1"/>
</dbReference>
<keyword evidence="2" id="KW-0378">Hydrolase</keyword>
<comment type="caution">
    <text evidence="2">The sequence shown here is derived from an EMBL/GenBank/DDBJ whole genome shotgun (WGS) entry which is preliminary data.</text>
</comment>
<accession>A0A6G4EAU7</accession>
<evidence type="ECO:0000259" key="1">
    <source>
        <dbReference type="SMART" id="SM00849"/>
    </source>
</evidence>
<dbReference type="AlphaFoldDB" id="A0A6G4EAU7"/>
<dbReference type="Gene3D" id="3.60.15.10">
    <property type="entry name" value="Ribonuclease Z/Hydroxyacylglutathione hydrolase-like"/>
    <property type="match status" value="1"/>
</dbReference>
<dbReference type="Pfam" id="PF00753">
    <property type="entry name" value="Lactamase_B"/>
    <property type="match status" value="1"/>
</dbReference>
<name>A0A6G4EAU7_CLOBO</name>
<dbReference type="InterPro" id="IPR036866">
    <property type="entry name" value="RibonucZ/Hydroxyglut_hydro"/>
</dbReference>
<dbReference type="RefSeq" id="WP_061319700.1">
    <property type="nucleotide sequence ID" value="NZ_CP013247.1"/>
</dbReference>
<proteinExistence type="predicted"/>
<dbReference type="InterPro" id="IPR050855">
    <property type="entry name" value="NDM-1-like"/>
</dbReference>